<dbReference type="PRINTS" id="PR00033">
    <property type="entry name" value="HTHASNC"/>
</dbReference>
<dbReference type="PANTHER" id="PTHR30154:SF34">
    <property type="entry name" value="TRANSCRIPTIONAL REGULATOR AZLB"/>
    <property type="match status" value="1"/>
</dbReference>
<name>A0A8X8KNC4_9RHOB</name>
<dbReference type="GO" id="GO:0043200">
    <property type="term" value="P:response to amino acid"/>
    <property type="evidence" value="ECO:0007669"/>
    <property type="project" value="TreeGrafter"/>
</dbReference>
<sequence length="151" mass="16951">MLDDTDRRLLRHLLADPGLGTAELAERAGITAATGWRRLEKLTAAGVIKAQEAVIDWRRLGYEVEVALRFTLDKTEPRAFDEFLAAARLVPEVTGIETFLGRVDVRLTVIARDMQHYADVYRSRILMLPHITDIEALMLIATIKDAEALPL</sequence>
<proteinExistence type="predicted"/>
<dbReference type="Proteomes" id="UP000484076">
    <property type="component" value="Unassembled WGS sequence"/>
</dbReference>
<dbReference type="PANTHER" id="PTHR30154">
    <property type="entry name" value="LEUCINE-RESPONSIVE REGULATORY PROTEIN"/>
    <property type="match status" value="1"/>
</dbReference>
<reference evidence="5" key="1">
    <citation type="submission" date="2020-05" db="EMBL/GenBank/DDBJ databases">
        <title>Fertoebacter nigrum gen. nov., sp. nov., a new member of the family Rhodobacteraceae.</title>
        <authorList>
            <person name="Szuroczki S."/>
            <person name="Abbaszade G."/>
            <person name="Buni D."/>
            <person name="Schumann P."/>
            <person name="Toth E."/>
        </authorList>
    </citation>
    <scope>NUCLEOTIDE SEQUENCE</scope>
    <source>
        <strain evidence="5">RG-N-1a</strain>
    </source>
</reference>
<keyword evidence="3" id="KW-0804">Transcription</keyword>
<dbReference type="Pfam" id="PF13412">
    <property type="entry name" value="HTH_24"/>
    <property type="match status" value="1"/>
</dbReference>
<gene>
    <name evidence="5" type="ORF">GEU84_005820</name>
</gene>
<dbReference type="SUPFAM" id="SSF54909">
    <property type="entry name" value="Dimeric alpha+beta barrel"/>
    <property type="match status" value="1"/>
</dbReference>
<dbReference type="InterPro" id="IPR011991">
    <property type="entry name" value="ArsR-like_HTH"/>
</dbReference>
<dbReference type="GO" id="GO:0006355">
    <property type="term" value="P:regulation of DNA-templated transcription"/>
    <property type="evidence" value="ECO:0007669"/>
    <property type="project" value="UniProtKB-ARBA"/>
</dbReference>
<dbReference type="InterPro" id="IPR019887">
    <property type="entry name" value="Tscrpt_reg_AsnC/Lrp_C"/>
</dbReference>
<dbReference type="InterPro" id="IPR000485">
    <property type="entry name" value="AsnC-type_HTH_dom"/>
</dbReference>
<dbReference type="AlphaFoldDB" id="A0A8X8KNC4"/>
<protein>
    <submittedName>
        <fullName evidence="5">Lrp/AsnC family transcriptional regulator</fullName>
    </submittedName>
</protein>
<accession>A0A8X8KNC4</accession>
<dbReference type="InterPro" id="IPR036388">
    <property type="entry name" value="WH-like_DNA-bd_sf"/>
</dbReference>
<evidence type="ECO:0000259" key="4">
    <source>
        <dbReference type="PROSITE" id="PS50956"/>
    </source>
</evidence>
<dbReference type="InterPro" id="IPR019888">
    <property type="entry name" value="Tscrpt_reg_AsnC-like"/>
</dbReference>
<dbReference type="RefSeq" id="WP_152825005.1">
    <property type="nucleotide sequence ID" value="NZ_WHUT02000003.1"/>
</dbReference>
<dbReference type="Gene3D" id="1.10.10.10">
    <property type="entry name" value="Winged helix-like DNA-binding domain superfamily/Winged helix DNA-binding domain"/>
    <property type="match status" value="1"/>
</dbReference>
<keyword evidence="6" id="KW-1185">Reference proteome</keyword>
<dbReference type="GO" id="GO:0043565">
    <property type="term" value="F:sequence-specific DNA binding"/>
    <property type="evidence" value="ECO:0007669"/>
    <property type="project" value="InterPro"/>
</dbReference>
<dbReference type="Pfam" id="PF01037">
    <property type="entry name" value="AsnC_trans_reg"/>
    <property type="match status" value="1"/>
</dbReference>
<comment type="caution">
    <text evidence="5">The sequence shown here is derived from an EMBL/GenBank/DDBJ whole genome shotgun (WGS) entry which is preliminary data.</text>
</comment>
<feature type="domain" description="HTH asnC-type" evidence="4">
    <location>
        <begin position="2"/>
        <end position="63"/>
    </location>
</feature>
<evidence type="ECO:0000256" key="3">
    <source>
        <dbReference type="ARBA" id="ARBA00023163"/>
    </source>
</evidence>
<dbReference type="GO" id="GO:0005829">
    <property type="term" value="C:cytosol"/>
    <property type="evidence" value="ECO:0007669"/>
    <property type="project" value="TreeGrafter"/>
</dbReference>
<evidence type="ECO:0000313" key="5">
    <source>
        <dbReference type="EMBL" id="NUB43890.1"/>
    </source>
</evidence>
<dbReference type="PROSITE" id="PS50956">
    <property type="entry name" value="HTH_ASNC_2"/>
    <property type="match status" value="1"/>
</dbReference>
<organism evidence="5 6">
    <name type="scientific">Fertoeibacter niger</name>
    <dbReference type="NCBI Taxonomy" id="2656921"/>
    <lineage>
        <taxon>Bacteria</taxon>
        <taxon>Pseudomonadati</taxon>
        <taxon>Pseudomonadota</taxon>
        <taxon>Alphaproteobacteria</taxon>
        <taxon>Rhodobacterales</taxon>
        <taxon>Paracoccaceae</taxon>
        <taxon>Fertoeibacter</taxon>
    </lineage>
</organism>
<keyword evidence="2" id="KW-0238">DNA-binding</keyword>
<dbReference type="Gene3D" id="3.30.70.920">
    <property type="match status" value="1"/>
</dbReference>
<evidence type="ECO:0000256" key="2">
    <source>
        <dbReference type="ARBA" id="ARBA00023125"/>
    </source>
</evidence>
<dbReference type="InterPro" id="IPR036390">
    <property type="entry name" value="WH_DNA-bd_sf"/>
</dbReference>
<evidence type="ECO:0000256" key="1">
    <source>
        <dbReference type="ARBA" id="ARBA00023015"/>
    </source>
</evidence>
<evidence type="ECO:0000313" key="6">
    <source>
        <dbReference type="Proteomes" id="UP000484076"/>
    </source>
</evidence>
<dbReference type="InterPro" id="IPR011008">
    <property type="entry name" value="Dimeric_a/b-barrel"/>
</dbReference>
<dbReference type="EMBL" id="WHUT02000003">
    <property type="protein sequence ID" value="NUB43890.1"/>
    <property type="molecule type" value="Genomic_DNA"/>
</dbReference>
<dbReference type="CDD" id="cd00090">
    <property type="entry name" value="HTH_ARSR"/>
    <property type="match status" value="1"/>
</dbReference>
<dbReference type="SUPFAM" id="SSF46785">
    <property type="entry name" value="Winged helix' DNA-binding domain"/>
    <property type="match status" value="1"/>
</dbReference>
<dbReference type="SMART" id="SM00344">
    <property type="entry name" value="HTH_ASNC"/>
    <property type="match status" value="1"/>
</dbReference>
<keyword evidence="1" id="KW-0805">Transcription regulation</keyword>